<reference evidence="4" key="1">
    <citation type="submission" date="2018-05" db="EMBL/GenBank/DDBJ databases">
        <authorList>
            <person name="Lanie J.A."/>
            <person name="Ng W.-L."/>
            <person name="Kazmierczak K.M."/>
            <person name="Andrzejewski T.M."/>
            <person name="Davidsen T.M."/>
            <person name="Wayne K.J."/>
            <person name="Tettelin H."/>
            <person name="Glass J.I."/>
            <person name="Rusch D."/>
            <person name="Podicherti R."/>
            <person name="Tsui H.-C.T."/>
            <person name="Winkler M.E."/>
        </authorList>
    </citation>
    <scope>NUCLEOTIDE SEQUENCE</scope>
</reference>
<gene>
    <name evidence="4" type="ORF">METZ01_LOCUS23625</name>
</gene>
<dbReference type="SUPFAM" id="SSF55811">
    <property type="entry name" value="Nudix"/>
    <property type="match status" value="1"/>
</dbReference>
<protein>
    <recommendedName>
        <fullName evidence="3">Nudix hydrolase domain-containing protein</fullName>
    </recommendedName>
</protein>
<evidence type="ECO:0000259" key="3">
    <source>
        <dbReference type="PROSITE" id="PS51462"/>
    </source>
</evidence>
<dbReference type="GO" id="GO:0016787">
    <property type="term" value="F:hydrolase activity"/>
    <property type="evidence" value="ECO:0007669"/>
    <property type="project" value="UniProtKB-KW"/>
</dbReference>
<dbReference type="PANTHER" id="PTHR43046:SF16">
    <property type="entry name" value="ADP-RIBOSE PYROPHOSPHATASE YJHB-RELATED"/>
    <property type="match status" value="1"/>
</dbReference>
<sequence length="164" mass="18199">VFSIAKGSGRVFIPNIIYPVRAIIPGMERATFPVVAHTLIFDERGRLLLLRRKGTGVMDGYLGPPGGHLQAGETLSDAAMRECKEEACIEPSAIRPLIVMPFLGGIDFIFEASEWTGRAEIGEPAKCSELGWFLPETLPQDVVPFVVKALELRAKRIWYHEYSD</sequence>
<comment type="cofactor">
    <cofactor evidence="1">
        <name>Mg(2+)</name>
        <dbReference type="ChEBI" id="CHEBI:18420"/>
    </cofactor>
</comment>
<dbReference type="AlphaFoldDB" id="A0A381PUN0"/>
<accession>A0A381PUN0</accession>
<dbReference type="PROSITE" id="PS51462">
    <property type="entry name" value="NUDIX"/>
    <property type="match status" value="1"/>
</dbReference>
<name>A0A381PUN0_9ZZZZ</name>
<dbReference type="Gene3D" id="3.90.79.10">
    <property type="entry name" value="Nucleoside Triphosphate Pyrophosphohydrolase"/>
    <property type="match status" value="1"/>
</dbReference>
<keyword evidence="2" id="KW-0378">Hydrolase</keyword>
<feature type="non-terminal residue" evidence="4">
    <location>
        <position position="1"/>
    </location>
</feature>
<evidence type="ECO:0000313" key="4">
    <source>
        <dbReference type="EMBL" id="SUZ70771.1"/>
    </source>
</evidence>
<organism evidence="4">
    <name type="scientific">marine metagenome</name>
    <dbReference type="NCBI Taxonomy" id="408172"/>
    <lineage>
        <taxon>unclassified sequences</taxon>
        <taxon>metagenomes</taxon>
        <taxon>ecological metagenomes</taxon>
    </lineage>
</organism>
<dbReference type="EMBL" id="UINC01001101">
    <property type="protein sequence ID" value="SUZ70771.1"/>
    <property type="molecule type" value="Genomic_DNA"/>
</dbReference>
<evidence type="ECO:0000256" key="1">
    <source>
        <dbReference type="ARBA" id="ARBA00001946"/>
    </source>
</evidence>
<dbReference type="InterPro" id="IPR015797">
    <property type="entry name" value="NUDIX_hydrolase-like_dom_sf"/>
</dbReference>
<proteinExistence type="predicted"/>
<feature type="domain" description="Nudix hydrolase" evidence="3">
    <location>
        <begin position="31"/>
        <end position="155"/>
    </location>
</feature>
<evidence type="ECO:0000256" key="2">
    <source>
        <dbReference type="ARBA" id="ARBA00022801"/>
    </source>
</evidence>
<dbReference type="PANTHER" id="PTHR43046">
    <property type="entry name" value="GDP-MANNOSE MANNOSYL HYDROLASE"/>
    <property type="match status" value="1"/>
</dbReference>
<dbReference type="Pfam" id="PF00293">
    <property type="entry name" value="NUDIX"/>
    <property type="match status" value="1"/>
</dbReference>
<dbReference type="InterPro" id="IPR000086">
    <property type="entry name" value="NUDIX_hydrolase_dom"/>
</dbReference>